<proteinExistence type="predicted"/>
<dbReference type="EMBL" id="AP014693">
    <property type="protein sequence ID" value="BAU71410.1"/>
    <property type="molecule type" value="Genomic_DNA"/>
</dbReference>
<accession>A0A146I5G1</accession>
<dbReference type="Proteomes" id="UP000203794">
    <property type="component" value="Segment"/>
</dbReference>
<name>A0A146I5G1_9CAUD</name>
<evidence type="ECO:0000313" key="2">
    <source>
        <dbReference type="Proteomes" id="UP000203794"/>
    </source>
</evidence>
<keyword evidence="2" id="KW-1185">Reference proteome</keyword>
<organism evidence="1 2">
    <name type="scientific">Ralstonia phage RSL2</name>
    <dbReference type="NCBI Taxonomy" id="1585840"/>
    <lineage>
        <taxon>Viruses</taxon>
        <taxon>Duplodnaviria</taxon>
        <taxon>Heunggongvirae</taxon>
        <taxon>Uroviricota</taxon>
        <taxon>Caudoviricetes</taxon>
        <taxon>Chimalliviridae</taxon>
        <taxon>Chiangmaivirus</taxon>
        <taxon>Chiangmaivirus RSL2</taxon>
    </lineage>
</organism>
<protein>
    <submittedName>
        <fullName evidence="1">Uncharacterized protein</fullName>
    </submittedName>
</protein>
<sequence length="52" mass="5609">MEFAHDVLLSEVLKVPKSGTMKSGYAQTAFPANGSVLSQHVQRCVSCQIITT</sequence>
<reference evidence="1 2" key="1">
    <citation type="submission" date="2014-12" db="EMBL/GenBank/DDBJ databases">
        <title>Genome analysis of a novel jumbo phage RSL2 infecting the phytopathogen Ralstonia solanacearum.</title>
        <authorList>
            <person name="Kawasaki T."/>
            <person name="Fujie M."/>
            <person name="Chatchawankanphanich O."/>
            <person name="Ogata H."/>
            <person name="Yamada T."/>
        </authorList>
    </citation>
    <scope>NUCLEOTIDE SEQUENCE [LARGE SCALE GENOMIC DNA]</scope>
    <source>
        <strain evidence="1 2">RSL2</strain>
    </source>
</reference>
<evidence type="ECO:0000313" key="1">
    <source>
        <dbReference type="EMBL" id="BAU71410.1"/>
    </source>
</evidence>